<sequence>MSTLDPYEDIRQAYLVGIDSESGPFEDLEIESLESPHTVVSPTSLPDSIPPACHVEESKSSDICGTRSTSSDSTIPLSPNHLLTHDILVLVPSLRRTARMAVRVSPAMSSSLSARISEVAAMFDLAFCKRFSEDEDEEVEESSNSDSKSEGAKDEGLAAGDDGPNAGDESLAAGDEDPDMRIESFGQGFGSTLKPERPERLSTFRQPTLNTWTDPEDGMVYIDVPIYLSLAPPVQTPPSPKWSSDSLPISPEPTVTPSPISSPMISLTVPSPIALPVATLTATIPVDEDYLEHEQERTVMTFGDLWRLMLALEAWARHVETRMEDMSWAGYDDHRLVHDLLGNQQRNPSCTRSCCTQVTNNESLDLPDLVTNRNKSLLVPDLCAKKLNSWVSFGEKDQL</sequence>
<feature type="region of interest" description="Disordered" evidence="1">
    <location>
        <begin position="235"/>
        <end position="259"/>
    </location>
</feature>
<evidence type="ECO:0000256" key="1">
    <source>
        <dbReference type="SAM" id="MobiDB-lite"/>
    </source>
</evidence>
<feature type="region of interest" description="Disordered" evidence="1">
    <location>
        <begin position="134"/>
        <end position="210"/>
    </location>
</feature>
<feature type="compositionally biased region" description="Basic and acidic residues" evidence="1">
    <location>
        <begin position="147"/>
        <end position="156"/>
    </location>
</feature>
<reference evidence="2" key="1">
    <citation type="journal article" date="2019" name="Sci. Rep.">
        <title>Draft genome of Tanacetum cinerariifolium, the natural source of mosquito coil.</title>
        <authorList>
            <person name="Yamashiro T."/>
            <person name="Shiraishi A."/>
            <person name="Satake H."/>
            <person name="Nakayama K."/>
        </authorList>
    </citation>
    <scope>NUCLEOTIDE SEQUENCE</scope>
</reference>
<protein>
    <submittedName>
        <fullName evidence="2">Uncharacterized protein</fullName>
    </submittedName>
</protein>
<organism evidence="2">
    <name type="scientific">Tanacetum cinerariifolium</name>
    <name type="common">Dalmatian daisy</name>
    <name type="synonym">Chrysanthemum cinerariifolium</name>
    <dbReference type="NCBI Taxonomy" id="118510"/>
    <lineage>
        <taxon>Eukaryota</taxon>
        <taxon>Viridiplantae</taxon>
        <taxon>Streptophyta</taxon>
        <taxon>Embryophyta</taxon>
        <taxon>Tracheophyta</taxon>
        <taxon>Spermatophyta</taxon>
        <taxon>Magnoliopsida</taxon>
        <taxon>eudicotyledons</taxon>
        <taxon>Gunneridae</taxon>
        <taxon>Pentapetalae</taxon>
        <taxon>asterids</taxon>
        <taxon>campanulids</taxon>
        <taxon>Asterales</taxon>
        <taxon>Asteraceae</taxon>
        <taxon>Asteroideae</taxon>
        <taxon>Anthemideae</taxon>
        <taxon>Anthemidinae</taxon>
        <taxon>Tanacetum</taxon>
    </lineage>
</organism>
<comment type="caution">
    <text evidence="2">The sequence shown here is derived from an EMBL/GenBank/DDBJ whole genome shotgun (WGS) entry which is preliminary data.</text>
</comment>
<proteinExistence type="predicted"/>
<dbReference type="AlphaFoldDB" id="A0A699K426"/>
<evidence type="ECO:0000313" key="2">
    <source>
        <dbReference type="EMBL" id="GFA74609.1"/>
    </source>
</evidence>
<gene>
    <name evidence="2" type="ORF">Tci_646581</name>
</gene>
<feature type="compositionally biased region" description="Acidic residues" evidence="1">
    <location>
        <begin position="134"/>
        <end position="143"/>
    </location>
</feature>
<name>A0A699K426_TANCI</name>
<accession>A0A699K426</accession>
<dbReference type="EMBL" id="BKCJ010480083">
    <property type="protein sequence ID" value="GFA74609.1"/>
    <property type="molecule type" value="Genomic_DNA"/>
</dbReference>